<organism evidence="4 5">
    <name type="scientific">Faecalicatena faecalis</name>
    <dbReference type="NCBI Taxonomy" id="2726362"/>
    <lineage>
        <taxon>Bacteria</taxon>
        <taxon>Bacillati</taxon>
        <taxon>Bacillota</taxon>
        <taxon>Clostridia</taxon>
        <taxon>Lachnospirales</taxon>
        <taxon>Lachnospiraceae</taxon>
        <taxon>Faecalicatena</taxon>
    </lineage>
</organism>
<keyword evidence="5" id="KW-1185">Reference proteome</keyword>
<keyword evidence="2" id="KW-0238">DNA-binding</keyword>
<evidence type="ECO:0000259" key="3">
    <source>
        <dbReference type="PROSITE" id="PS51898"/>
    </source>
</evidence>
<evidence type="ECO:0000313" key="5">
    <source>
        <dbReference type="Proteomes" id="UP000723714"/>
    </source>
</evidence>
<dbReference type="InterPro" id="IPR050090">
    <property type="entry name" value="Tyrosine_recombinase_XerCD"/>
</dbReference>
<dbReference type="InterPro" id="IPR002104">
    <property type="entry name" value="Integrase_catalytic"/>
</dbReference>
<protein>
    <submittedName>
        <fullName evidence="4">Site-specific integrase</fullName>
    </submittedName>
</protein>
<proteinExistence type="inferred from homology"/>
<name>A0ABS6DA48_9FIRM</name>
<dbReference type="PANTHER" id="PTHR30349">
    <property type="entry name" value="PHAGE INTEGRASE-RELATED"/>
    <property type="match status" value="1"/>
</dbReference>
<accession>A0ABS6DA48</accession>
<gene>
    <name evidence="4" type="ORF">HGO97_022170</name>
</gene>
<evidence type="ECO:0000256" key="1">
    <source>
        <dbReference type="ARBA" id="ARBA00008857"/>
    </source>
</evidence>
<comment type="similarity">
    <text evidence="1">Belongs to the 'phage' integrase family.</text>
</comment>
<evidence type="ECO:0000256" key="2">
    <source>
        <dbReference type="ARBA" id="ARBA00023125"/>
    </source>
</evidence>
<dbReference type="EMBL" id="JABACJ020000036">
    <property type="protein sequence ID" value="MBU3878509.1"/>
    <property type="molecule type" value="Genomic_DNA"/>
</dbReference>
<comment type="caution">
    <text evidence="4">The sequence shown here is derived from an EMBL/GenBank/DDBJ whole genome shotgun (WGS) entry which is preliminary data.</text>
</comment>
<feature type="domain" description="Tyr recombinase" evidence="3">
    <location>
        <begin position="384"/>
        <end position="565"/>
    </location>
</feature>
<dbReference type="Pfam" id="PF00589">
    <property type="entry name" value="Phage_integrase"/>
    <property type="match status" value="1"/>
</dbReference>
<reference evidence="4 5" key="1">
    <citation type="submission" date="2021-06" db="EMBL/GenBank/DDBJ databases">
        <title>Faecalicatena sp. nov. isolated from porcine feces.</title>
        <authorList>
            <person name="Oh B.S."/>
            <person name="Lee J.H."/>
        </authorList>
    </citation>
    <scope>NUCLEOTIDE SEQUENCE [LARGE SCALE GENOMIC DNA]</scope>
    <source>
        <strain evidence="4 5">AGMB00832</strain>
    </source>
</reference>
<dbReference type="Proteomes" id="UP000723714">
    <property type="component" value="Unassembled WGS sequence"/>
</dbReference>
<dbReference type="PANTHER" id="PTHR30349:SF41">
    <property type="entry name" value="INTEGRASE_RECOMBINASE PROTEIN MJ0367-RELATED"/>
    <property type="match status" value="1"/>
</dbReference>
<dbReference type="CDD" id="cd00397">
    <property type="entry name" value="DNA_BRE_C"/>
    <property type="match status" value="1"/>
</dbReference>
<dbReference type="PROSITE" id="PS51898">
    <property type="entry name" value="TYR_RECOMBINASE"/>
    <property type="match status" value="1"/>
</dbReference>
<dbReference type="RefSeq" id="WP_216245337.1">
    <property type="nucleotide sequence ID" value="NZ_JABACJ020000036.1"/>
</dbReference>
<evidence type="ECO:0000313" key="4">
    <source>
        <dbReference type="EMBL" id="MBU3878509.1"/>
    </source>
</evidence>
<sequence>MPVFMLQQAEVQTETKEANEKRQQLLVEEINASGIADAVALNRLKEFLRAEAVWRISDMDYPMRVRYEKYLNRLNYAKVSVRRYIKVFDLVKQHEIAQQMKTLAGKQRYQWKYQNTILFLPYHPDGDIVKQFAVTRQMAVLVWDFKKECPELLKRQVFDTLNKVIDTYKNRNMKRNKLLALQNFYTFCTQHQIEDVGMLEQSQIDLFESWLRDAGVSATDKHLSIIGFCRRISFENAERIPWDATVWYLERFHLKMDRMNESNPVGSISFMEIQHPDNRKIAQAYMKYELGITGQAISTITRRYLCIRNFLEFLEQEGLTATECTALHIKRYAKLLLEKQIEPKGYNERLSGIGHFYKFMEVRQYIKRVPFRLEYHMQKVHPVHHDRSVEYEVYMEILQKLYKFPEHLRCMFLHLWCVGLRASEVCTLKGNAYYRQGDDCWIQVYQVKMKSYKRVPIPEGLYQIMEVYLKRHGIQADSYIFQNAKGGAFLYQTFRNQMLKACEENRIINGEYLFNSHDYRHTVATMFYDNQVSLQSIRDYLGHTYDEMTRQYIDYMPRKLAEANEEFFSHKENNLAACLKKGDTNAE</sequence>